<evidence type="ECO:0000256" key="1">
    <source>
        <dbReference type="ARBA" id="ARBA00001947"/>
    </source>
</evidence>
<dbReference type="Gene3D" id="3.30.980.10">
    <property type="entry name" value="Threonyl-trna Synthetase, Chain A, domain 2"/>
    <property type="match status" value="1"/>
</dbReference>
<dbReference type="PANTHER" id="PTHR43462">
    <property type="entry name" value="ALANYL-TRNA EDITING PROTEIN"/>
    <property type="match status" value="1"/>
</dbReference>
<dbReference type="GO" id="GO:1990904">
    <property type="term" value="C:ribonucleoprotein complex"/>
    <property type="evidence" value="ECO:0007669"/>
    <property type="project" value="UniProtKB-KW"/>
</dbReference>
<dbReference type="GO" id="GO:0003676">
    <property type="term" value="F:nucleic acid binding"/>
    <property type="evidence" value="ECO:0007669"/>
    <property type="project" value="InterPro"/>
</dbReference>
<gene>
    <name evidence="13" type="ORF">RDWZM_002308</name>
</gene>
<dbReference type="EMBL" id="JAPWDV010000001">
    <property type="protein sequence ID" value="KAJ6223763.1"/>
    <property type="molecule type" value="Genomic_DNA"/>
</dbReference>
<organism evidence="13 14">
    <name type="scientific">Blomia tropicalis</name>
    <name type="common">Mite</name>
    <dbReference type="NCBI Taxonomy" id="40697"/>
    <lineage>
        <taxon>Eukaryota</taxon>
        <taxon>Metazoa</taxon>
        <taxon>Ecdysozoa</taxon>
        <taxon>Arthropoda</taxon>
        <taxon>Chelicerata</taxon>
        <taxon>Arachnida</taxon>
        <taxon>Acari</taxon>
        <taxon>Acariformes</taxon>
        <taxon>Sarcoptiformes</taxon>
        <taxon>Astigmata</taxon>
        <taxon>Glycyphagoidea</taxon>
        <taxon>Echimyopodidae</taxon>
        <taxon>Blomia</taxon>
    </lineage>
</organism>
<comment type="similarity">
    <text evidence="3">Belongs to the universal ribosomal protein uS7 family.</text>
</comment>
<proteinExistence type="inferred from homology"/>
<keyword evidence="5" id="KW-0963">Cytoplasm</keyword>
<dbReference type="SUPFAM" id="SSF47973">
    <property type="entry name" value="Ribosomal protein S7"/>
    <property type="match status" value="1"/>
</dbReference>
<dbReference type="InterPro" id="IPR012947">
    <property type="entry name" value="tRNA_SAD"/>
</dbReference>
<dbReference type="Gene3D" id="2.40.30.130">
    <property type="match status" value="1"/>
</dbReference>
<keyword evidence="11" id="KW-0175">Coiled coil</keyword>
<name>A0A9Q0RPT3_BLOTA</name>
<dbReference type="InterPro" id="IPR018163">
    <property type="entry name" value="Thr/Ala-tRNA-synth_IIc_edit"/>
</dbReference>
<dbReference type="GO" id="GO:0002196">
    <property type="term" value="F:Ser-tRNA(Ala) deacylase activity"/>
    <property type="evidence" value="ECO:0007669"/>
    <property type="project" value="TreeGrafter"/>
</dbReference>
<dbReference type="GO" id="GO:0006419">
    <property type="term" value="P:alanyl-tRNA aminoacylation"/>
    <property type="evidence" value="ECO:0007669"/>
    <property type="project" value="InterPro"/>
</dbReference>
<dbReference type="InterPro" id="IPR009000">
    <property type="entry name" value="Transl_B-barrel_sf"/>
</dbReference>
<evidence type="ECO:0000256" key="2">
    <source>
        <dbReference type="ARBA" id="ARBA00004496"/>
    </source>
</evidence>
<evidence type="ECO:0000256" key="10">
    <source>
        <dbReference type="ARBA" id="ARBA00023274"/>
    </source>
</evidence>
<keyword evidence="6" id="KW-0479">Metal-binding</keyword>
<dbReference type="GO" id="GO:0004813">
    <property type="term" value="F:alanine-tRNA ligase activity"/>
    <property type="evidence" value="ECO:0007669"/>
    <property type="project" value="InterPro"/>
</dbReference>
<keyword evidence="7" id="KW-0862">Zinc</keyword>
<dbReference type="SUPFAM" id="SSF50447">
    <property type="entry name" value="Translation proteins"/>
    <property type="match status" value="1"/>
</dbReference>
<evidence type="ECO:0000313" key="14">
    <source>
        <dbReference type="Proteomes" id="UP001142055"/>
    </source>
</evidence>
<dbReference type="InterPro" id="IPR018165">
    <property type="entry name" value="Ala-tRNA-synth_IIc_core"/>
</dbReference>
<dbReference type="Gene3D" id="1.10.455.10">
    <property type="entry name" value="Ribosomal protein S7 domain"/>
    <property type="match status" value="1"/>
</dbReference>
<dbReference type="InterPro" id="IPR051335">
    <property type="entry name" value="Alanyl-tRNA_Editing_Enzymes"/>
</dbReference>
<comment type="cofactor">
    <cofactor evidence="1">
        <name>Zn(2+)</name>
        <dbReference type="ChEBI" id="CHEBI:29105"/>
    </cofactor>
</comment>
<evidence type="ECO:0000256" key="5">
    <source>
        <dbReference type="ARBA" id="ARBA00022490"/>
    </source>
</evidence>
<feature type="coiled-coil region" evidence="11">
    <location>
        <begin position="273"/>
        <end position="307"/>
    </location>
</feature>
<evidence type="ECO:0000256" key="11">
    <source>
        <dbReference type="SAM" id="Coils"/>
    </source>
</evidence>
<dbReference type="Pfam" id="PF07973">
    <property type="entry name" value="tRNA_SAD"/>
    <property type="match status" value="1"/>
</dbReference>
<accession>A0A9Q0RPT3</accession>
<comment type="subcellular location">
    <subcellularLocation>
        <location evidence="2">Cytoplasm</location>
    </subcellularLocation>
</comment>
<dbReference type="FunFam" id="3.30.980.10:FF:000007">
    <property type="entry name" value="alanyl-tRNA editing protein Aarsd1"/>
    <property type="match status" value="1"/>
</dbReference>
<evidence type="ECO:0000256" key="7">
    <source>
        <dbReference type="ARBA" id="ARBA00022833"/>
    </source>
</evidence>
<evidence type="ECO:0000256" key="9">
    <source>
        <dbReference type="ARBA" id="ARBA00022980"/>
    </source>
</evidence>
<keyword evidence="8" id="KW-0648">Protein biosynthesis</keyword>
<dbReference type="PANTHER" id="PTHR43462:SF1">
    <property type="entry name" value="ALANYL-TRNA EDITING PROTEIN AARSD1"/>
    <property type="match status" value="1"/>
</dbReference>
<comment type="similarity">
    <text evidence="4">Belongs to the class-II aminoacyl-tRNA synthetase family. Alax-L subfamily.</text>
</comment>
<dbReference type="GO" id="GO:0005737">
    <property type="term" value="C:cytoplasm"/>
    <property type="evidence" value="ECO:0007669"/>
    <property type="project" value="UniProtKB-SubCell"/>
</dbReference>
<protein>
    <recommendedName>
        <fullName evidence="12">Alanyl-transfer RNA synthetases family profile domain-containing protein</fullName>
    </recommendedName>
</protein>
<evidence type="ECO:0000256" key="4">
    <source>
        <dbReference type="ARBA" id="ARBA00008429"/>
    </source>
</evidence>
<dbReference type="InterPro" id="IPR036823">
    <property type="entry name" value="Ribosomal_uS7_dom_sf"/>
</dbReference>
<dbReference type="AlphaFoldDB" id="A0A9Q0RPT3"/>
<dbReference type="GO" id="GO:0005524">
    <property type="term" value="F:ATP binding"/>
    <property type="evidence" value="ECO:0007669"/>
    <property type="project" value="InterPro"/>
</dbReference>
<dbReference type="PROSITE" id="PS50860">
    <property type="entry name" value="AA_TRNA_LIGASE_II_ALA"/>
    <property type="match status" value="1"/>
</dbReference>
<comment type="caution">
    <text evidence="13">The sequence shown here is derived from an EMBL/GenBank/DDBJ whole genome shotgun (WGS) entry which is preliminary data.</text>
</comment>
<dbReference type="SUPFAM" id="SSF55186">
    <property type="entry name" value="ThrRS/AlaRS common domain"/>
    <property type="match status" value="1"/>
</dbReference>
<evidence type="ECO:0000256" key="8">
    <source>
        <dbReference type="ARBA" id="ARBA00022917"/>
    </source>
</evidence>
<evidence type="ECO:0000256" key="3">
    <source>
        <dbReference type="ARBA" id="ARBA00007151"/>
    </source>
</evidence>
<evidence type="ECO:0000259" key="12">
    <source>
        <dbReference type="PROSITE" id="PS50860"/>
    </source>
</evidence>
<feature type="domain" description="Alanyl-transfer RNA synthetases family profile" evidence="12">
    <location>
        <begin position="1"/>
        <end position="257"/>
    </location>
</feature>
<dbReference type="GO" id="GO:0046872">
    <property type="term" value="F:metal ion binding"/>
    <property type="evidence" value="ECO:0007669"/>
    <property type="project" value="UniProtKB-KW"/>
</dbReference>
<dbReference type="SMART" id="SM00863">
    <property type="entry name" value="tRNA_SAD"/>
    <property type="match status" value="1"/>
</dbReference>
<dbReference type="Proteomes" id="UP001142055">
    <property type="component" value="Chromosome 1"/>
</dbReference>
<dbReference type="GO" id="GO:0005840">
    <property type="term" value="C:ribosome"/>
    <property type="evidence" value="ECO:0007669"/>
    <property type="project" value="UniProtKB-KW"/>
</dbReference>
<sequence length="537" mass="60739">MTLLCQKNSYLTEFSKAAIKSIQRNKLSVNGSKTLVDGYDIVLEDTIFFPEGGGQPFDIGTLDGKHVTDVRRNGDQAILFLPIDGDQQEPMFEVGNCPVQQIDWNRRFDHMQQHSAQHLITAIAINQFNLPTTSWSLGTETSFIEMDAKEIPESTIKTIEDTVNTKIRERVNVNVSYCKMDELDSVRFHREIPEDQRSENVRIVSIEGIDRNTCCGTHVSNLGDLQIIKLLFSQKGKKGKSQLYFLAGNRVLKYIANAFKREQSLTTMLKCPSEELVSMVEKTQKTVKRLQKNCLTALRELGKIEAERYLSLTEPPKFFTLHRKEGEFDFISIFMNTIGNDPIISERLILLSVADDSLCNNSGGQILLAGNIELVTKSSELACQHFQAKGSVQRGQFRGRISDVSKLSKLEDLIPIIMAEEWTDAPVVSSVPDMVEIKLFGRWSTSDVQVSDISLTVSFDYIAVKEKFARYLPHSSGRYAQKRFRKAQCPIVERLTNSMMMHGRNNGKKLMAVRIGSSNSYAIKKKDELERVAKSNR</sequence>
<keyword evidence="9" id="KW-0689">Ribosomal protein</keyword>
<evidence type="ECO:0000313" key="13">
    <source>
        <dbReference type="EMBL" id="KAJ6223763.1"/>
    </source>
</evidence>
<keyword evidence="14" id="KW-1185">Reference proteome</keyword>
<evidence type="ECO:0000256" key="6">
    <source>
        <dbReference type="ARBA" id="ARBA00022723"/>
    </source>
</evidence>
<dbReference type="OMA" id="CMHTSQH"/>
<keyword evidence="10" id="KW-0687">Ribonucleoprotein</keyword>
<reference evidence="13" key="1">
    <citation type="submission" date="2022-12" db="EMBL/GenBank/DDBJ databases">
        <title>Genome assemblies of Blomia tropicalis.</title>
        <authorList>
            <person name="Cui Y."/>
        </authorList>
    </citation>
    <scope>NUCLEOTIDE SEQUENCE</scope>
    <source>
        <tissue evidence="13">Adult mites</tissue>
    </source>
</reference>